<evidence type="ECO:0000259" key="10">
    <source>
        <dbReference type="PROSITE" id="PS50850"/>
    </source>
</evidence>
<dbReference type="EMBL" id="JAJLJH010000001">
    <property type="protein sequence ID" value="MCK9685126.1"/>
    <property type="molecule type" value="Genomic_DNA"/>
</dbReference>
<evidence type="ECO:0000256" key="6">
    <source>
        <dbReference type="ARBA" id="ARBA00023136"/>
    </source>
</evidence>
<name>A0A9X2BZA1_9BURK</name>
<feature type="transmembrane region" description="Helical" evidence="9">
    <location>
        <begin position="314"/>
        <end position="332"/>
    </location>
</feature>
<dbReference type="SUPFAM" id="SSF103473">
    <property type="entry name" value="MFS general substrate transporter"/>
    <property type="match status" value="1"/>
</dbReference>
<dbReference type="CDD" id="cd06173">
    <property type="entry name" value="MFS_MefA_like"/>
    <property type="match status" value="1"/>
</dbReference>
<dbReference type="PANTHER" id="PTHR23513:SF9">
    <property type="entry name" value="ENTEROBACTIN EXPORTER ENTS"/>
    <property type="match status" value="1"/>
</dbReference>
<dbReference type="InterPro" id="IPR036259">
    <property type="entry name" value="MFS_trans_sf"/>
</dbReference>
<feature type="transmembrane region" description="Helical" evidence="9">
    <location>
        <begin position="50"/>
        <end position="68"/>
    </location>
</feature>
<feature type="transmembrane region" description="Helical" evidence="9">
    <location>
        <begin position="258"/>
        <end position="277"/>
    </location>
</feature>
<evidence type="ECO:0000256" key="5">
    <source>
        <dbReference type="ARBA" id="ARBA00022989"/>
    </source>
</evidence>
<keyword evidence="6 9" id="KW-0472">Membrane</keyword>
<feature type="transmembrane region" description="Helical" evidence="9">
    <location>
        <begin position="352"/>
        <end position="373"/>
    </location>
</feature>
<evidence type="ECO:0000256" key="1">
    <source>
        <dbReference type="ARBA" id="ARBA00004651"/>
    </source>
</evidence>
<dbReference type="GO" id="GO:0005886">
    <property type="term" value="C:plasma membrane"/>
    <property type="evidence" value="ECO:0007669"/>
    <property type="project" value="UniProtKB-SubCell"/>
</dbReference>
<evidence type="ECO:0000256" key="3">
    <source>
        <dbReference type="ARBA" id="ARBA00022475"/>
    </source>
</evidence>
<feature type="transmembrane region" description="Helical" evidence="9">
    <location>
        <begin position="80"/>
        <end position="101"/>
    </location>
</feature>
<dbReference type="PANTHER" id="PTHR23513">
    <property type="entry name" value="INTEGRAL MEMBRANE EFFLUX PROTEIN-RELATED"/>
    <property type="match status" value="1"/>
</dbReference>
<evidence type="ECO:0000313" key="12">
    <source>
        <dbReference type="Proteomes" id="UP001139353"/>
    </source>
</evidence>
<keyword evidence="3" id="KW-1003">Cell membrane</keyword>
<evidence type="ECO:0000256" key="7">
    <source>
        <dbReference type="ARBA" id="ARBA00038075"/>
    </source>
</evidence>
<evidence type="ECO:0000313" key="11">
    <source>
        <dbReference type="EMBL" id="MCK9685126.1"/>
    </source>
</evidence>
<comment type="similarity">
    <text evidence="7">Belongs to the major facilitator superfamily. Drug:H(+) antiporter-3 (DHA3) (TC 2.A.1.21) family.</text>
</comment>
<proteinExistence type="inferred from homology"/>
<feature type="transmembrane region" description="Helical" evidence="9">
    <location>
        <begin position="289"/>
        <end position="308"/>
    </location>
</feature>
<feature type="transmembrane region" description="Helical" evidence="9">
    <location>
        <begin position="108"/>
        <end position="127"/>
    </location>
</feature>
<dbReference type="Proteomes" id="UP001139353">
    <property type="component" value="Unassembled WGS sequence"/>
</dbReference>
<keyword evidence="12" id="KW-1185">Reference proteome</keyword>
<keyword evidence="2" id="KW-0813">Transport</keyword>
<evidence type="ECO:0000256" key="8">
    <source>
        <dbReference type="ARBA" id="ARBA00040914"/>
    </source>
</evidence>
<gene>
    <name evidence="11" type="ORF">LPC04_05310</name>
</gene>
<dbReference type="PROSITE" id="PS50850">
    <property type="entry name" value="MFS"/>
    <property type="match status" value="1"/>
</dbReference>
<organism evidence="11 12">
    <name type="scientific">Scleromatobacter humisilvae</name>
    <dbReference type="NCBI Taxonomy" id="2897159"/>
    <lineage>
        <taxon>Bacteria</taxon>
        <taxon>Pseudomonadati</taxon>
        <taxon>Pseudomonadota</taxon>
        <taxon>Betaproteobacteria</taxon>
        <taxon>Burkholderiales</taxon>
        <taxon>Sphaerotilaceae</taxon>
        <taxon>Scleromatobacter</taxon>
    </lineage>
</organism>
<evidence type="ECO:0000256" key="2">
    <source>
        <dbReference type="ARBA" id="ARBA00022448"/>
    </source>
</evidence>
<accession>A0A9X2BZA1</accession>
<feature type="domain" description="Major facilitator superfamily (MFS) profile" evidence="10">
    <location>
        <begin position="1"/>
        <end position="197"/>
    </location>
</feature>
<feature type="transmembrane region" description="Helical" evidence="9">
    <location>
        <begin position="20"/>
        <end position="41"/>
    </location>
</feature>
<comment type="subcellular location">
    <subcellularLocation>
        <location evidence="1">Cell membrane</location>
        <topology evidence="1">Multi-pass membrane protein</topology>
    </subcellularLocation>
</comment>
<dbReference type="InterPro" id="IPR020846">
    <property type="entry name" value="MFS_dom"/>
</dbReference>
<dbReference type="Pfam" id="PF07690">
    <property type="entry name" value="MFS_1"/>
    <property type="match status" value="1"/>
</dbReference>
<comment type="caution">
    <text evidence="11">The sequence shown here is derived from an EMBL/GenBank/DDBJ whole genome shotgun (WGS) entry which is preliminary data.</text>
</comment>
<dbReference type="RefSeq" id="WP_275681137.1">
    <property type="nucleotide sequence ID" value="NZ_JAJLJH010000001.1"/>
</dbReference>
<keyword evidence="5 9" id="KW-1133">Transmembrane helix</keyword>
<dbReference type="Gene3D" id="1.20.1250.20">
    <property type="entry name" value="MFS general substrate transporter like domains"/>
    <property type="match status" value="1"/>
</dbReference>
<protein>
    <recommendedName>
        <fullName evidence="8">Multidrug efflux pump Tap</fullName>
    </recommendedName>
</protein>
<feature type="transmembrane region" description="Helical" evidence="9">
    <location>
        <begin position="379"/>
        <end position="398"/>
    </location>
</feature>
<reference evidence="11" key="1">
    <citation type="submission" date="2021-11" db="EMBL/GenBank/DDBJ databases">
        <title>BS-T2-15 a new species belonging to the Comamonadaceae family isolated from the soil of a French oak forest.</title>
        <authorList>
            <person name="Mieszkin S."/>
            <person name="Alain K."/>
        </authorList>
    </citation>
    <scope>NUCLEOTIDE SEQUENCE</scope>
    <source>
        <strain evidence="11">BS-T2-15</strain>
    </source>
</reference>
<sequence>MRVTFPFKSPLPGTSFHWLLWSDALTLLSMMVGAVALPWWIAQSGGAHDLAVYGVLAAAMGFVALPLLSPFVDRHSKRSLMVVGLLGFGISGAAMAAFASWSHYRLDVVVAIAAIAVLANALVQPATNSIVTELVPPAGLSQALGLQQSAQAAGRLVGPAIAGAVLAAVGTAWTLWLGALLLFAAALLATRLPRPDTTVAPPPRRAWATEFRVGLRVNWAIPIERGWVLCNFVAALVMMPCVTMLVPLKVQSLGLSAAWLGWCEAALSLGLLVGSLGPATWWTRAQGRFATRVTSAALIGVGCAIAGWTSDRHVLVAMFALMGFASAATNLVGKTHRMLARPLAFRARMSAAAIMTTQVSQTLGPAIAGLALVHWSLRAVYLGFGLASIASALGFFLIPGFRAFMALDHEQVDGFYARTYPQVFETA</sequence>
<dbReference type="AlphaFoldDB" id="A0A9X2BZA1"/>
<feature type="transmembrane region" description="Helical" evidence="9">
    <location>
        <begin position="226"/>
        <end position="246"/>
    </location>
</feature>
<dbReference type="GO" id="GO:0022857">
    <property type="term" value="F:transmembrane transporter activity"/>
    <property type="evidence" value="ECO:0007669"/>
    <property type="project" value="InterPro"/>
</dbReference>
<dbReference type="InterPro" id="IPR011701">
    <property type="entry name" value="MFS"/>
</dbReference>
<feature type="transmembrane region" description="Helical" evidence="9">
    <location>
        <begin position="161"/>
        <end position="188"/>
    </location>
</feature>
<evidence type="ECO:0000256" key="4">
    <source>
        <dbReference type="ARBA" id="ARBA00022692"/>
    </source>
</evidence>
<keyword evidence="4 9" id="KW-0812">Transmembrane</keyword>
<evidence type="ECO:0000256" key="9">
    <source>
        <dbReference type="SAM" id="Phobius"/>
    </source>
</evidence>